<evidence type="ECO:0000313" key="1">
    <source>
        <dbReference type="EMBL" id="PWZ37997.1"/>
    </source>
</evidence>
<dbReference type="GO" id="GO:0000428">
    <property type="term" value="C:DNA-directed RNA polymerase complex"/>
    <property type="evidence" value="ECO:0007669"/>
    <property type="project" value="UniProtKB-KW"/>
</dbReference>
<comment type="caution">
    <text evidence="1">The sequence shown here is derived from an EMBL/GenBank/DDBJ whole genome shotgun (WGS) entry which is preliminary data.</text>
</comment>
<dbReference type="GO" id="GO:0003899">
    <property type="term" value="F:DNA-directed RNA polymerase activity"/>
    <property type="evidence" value="ECO:0007669"/>
    <property type="project" value="InterPro"/>
</dbReference>
<proteinExistence type="predicted"/>
<dbReference type="InterPro" id="IPR005570">
    <property type="entry name" value="RPABC3"/>
</dbReference>
<dbReference type="Pfam" id="PF03870">
    <property type="entry name" value="RNA_pol_Rpb8"/>
    <property type="match status" value="1"/>
</dbReference>
<gene>
    <name evidence="1" type="primary">NRPB8A_1</name>
    <name evidence="1" type="ORF">Zm00014a_042472</name>
</gene>
<dbReference type="Proteomes" id="UP000251960">
    <property type="component" value="Chromosome 2"/>
</dbReference>
<sequence length="155" mass="17327">MCMQLDVATEVYSMRVGDTFNMVLALTLNLDRSTDTGYYTQIHYYEKYFNSIYSSHVAGVGDLLCDTCGSGDLLLYDRSHHTFCLPPIATKVPIQSPPHPATPPCCQRPRASQLDTSSALPLHRKPSASRLLRFQSGLFSAQLIPPPFPQTRFQD</sequence>
<accession>A0A3L6FSX5</accession>
<name>A0A3L6FSX5_MAIZE</name>
<keyword evidence="1" id="KW-0804">Transcription</keyword>
<dbReference type="SUPFAM" id="SSF50249">
    <property type="entry name" value="Nucleic acid-binding proteins"/>
    <property type="match status" value="1"/>
</dbReference>
<dbReference type="GO" id="GO:0006351">
    <property type="term" value="P:DNA-templated transcription"/>
    <property type="evidence" value="ECO:0007669"/>
    <property type="project" value="InterPro"/>
</dbReference>
<dbReference type="EMBL" id="NCVQ01000003">
    <property type="protein sequence ID" value="PWZ37997.1"/>
    <property type="molecule type" value="Genomic_DNA"/>
</dbReference>
<dbReference type="Gene3D" id="2.40.50.140">
    <property type="entry name" value="Nucleic acid-binding proteins"/>
    <property type="match status" value="1"/>
</dbReference>
<keyword evidence="1" id="KW-0240">DNA-directed RNA polymerase</keyword>
<reference evidence="1" key="1">
    <citation type="journal article" date="2018" name="Nat. Genet.">
        <title>Extensive intraspecific gene order and gene structural variations between Mo17 and other maize genomes.</title>
        <authorList>
            <person name="Sun S."/>
            <person name="Zhou Y."/>
            <person name="Chen J."/>
            <person name="Shi J."/>
            <person name="Zhao H."/>
            <person name="Zhao H."/>
            <person name="Song W."/>
            <person name="Zhang M."/>
            <person name="Cui Y."/>
            <person name="Dong X."/>
            <person name="Liu H."/>
            <person name="Ma X."/>
            <person name="Jiao Y."/>
            <person name="Wang B."/>
            <person name="Wei X."/>
            <person name="Stein J.C."/>
            <person name="Glaubitz J.C."/>
            <person name="Lu F."/>
            <person name="Yu G."/>
            <person name="Liang C."/>
            <person name="Fengler K."/>
            <person name="Li B."/>
            <person name="Rafalski A."/>
            <person name="Schnable P.S."/>
            <person name="Ware D.H."/>
            <person name="Buckler E.S."/>
            <person name="Lai J."/>
        </authorList>
    </citation>
    <scope>NUCLEOTIDE SEQUENCE [LARGE SCALE GENOMIC DNA]</scope>
    <source>
        <tissue evidence="1">Seedling</tissue>
    </source>
</reference>
<dbReference type="AlphaFoldDB" id="A0A3L6FSX5"/>
<organism evidence="1">
    <name type="scientific">Zea mays</name>
    <name type="common">Maize</name>
    <dbReference type="NCBI Taxonomy" id="4577"/>
    <lineage>
        <taxon>Eukaryota</taxon>
        <taxon>Viridiplantae</taxon>
        <taxon>Streptophyta</taxon>
        <taxon>Embryophyta</taxon>
        <taxon>Tracheophyta</taxon>
        <taxon>Spermatophyta</taxon>
        <taxon>Magnoliopsida</taxon>
        <taxon>Liliopsida</taxon>
        <taxon>Poales</taxon>
        <taxon>Poaceae</taxon>
        <taxon>PACMAD clade</taxon>
        <taxon>Panicoideae</taxon>
        <taxon>Andropogonodae</taxon>
        <taxon>Andropogoneae</taxon>
        <taxon>Tripsacinae</taxon>
        <taxon>Zea</taxon>
    </lineage>
</organism>
<dbReference type="InterPro" id="IPR012340">
    <property type="entry name" value="NA-bd_OB-fold"/>
</dbReference>
<protein>
    <submittedName>
        <fullName evidence="1">DNA-directed RNA polymerases II and V subunit 8A</fullName>
    </submittedName>
</protein>